<proteinExistence type="predicted"/>
<feature type="transmembrane region" description="Helical" evidence="1">
    <location>
        <begin position="7"/>
        <end position="26"/>
    </location>
</feature>
<protein>
    <submittedName>
        <fullName evidence="2">Uncharacterized protein</fullName>
    </submittedName>
</protein>
<keyword evidence="1" id="KW-1133">Transmembrane helix</keyword>
<gene>
    <name evidence="2" type="ORF">AMECASPLE_038684</name>
</gene>
<keyword evidence="1" id="KW-0472">Membrane</keyword>
<feature type="non-terminal residue" evidence="2">
    <location>
        <position position="115"/>
    </location>
</feature>
<feature type="transmembrane region" description="Helical" evidence="1">
    <location>
        <begin position="46"/>
        <end position="63"/>
    </location>
</feature>
<sequence>MFCKNFLWIDCLIPPLLSAFMFLFPLPATVNLLSVSFDPPALCQSVSLLHLCHATYILLCSVAKQSQASNAMAASGATFEAKTGQISLLCESTHLHFHPGFMEMLQELEMSYEVA</sequence>
<evidence type="ECO:0000256" key="1">
    <source>
        <dbReference type="SAM" id="Phobius"/>
    </source>
</evidence>
<comment type="caution">
    <text evidence="2">The sequence shown here is derived from an EMBL/GenBank/DDBJ whole genome shotgun (WGS) entry which is preliminary data.</text>
</comment>
<name>A0ABV0YWB4_9TELE</name>
<dbReference type="Proteomes" id="UP001469553">
    <property type="component" value="Unassembled WGS sequence"/>
</dbReference>
<evidence type="ECO:0000313" key="3">
    <source>
        <dbReference type="Proteomes" id="UP001469553"/>
    </source>
</evidence>
<keyword evidence="1" id="KW-0812">Transmembrane</keyword>
<organism evidence="2 3">
    <name type="scientific">Ameca splendens</name>
    <dbReference type="NCBI Taxonomy" id="208324"/>
    <lineage>
        <taxon>Eukaryota</taxon>
        <taxon>Metazoa</taxon>
        <taxon>Chordata</taxon>
        <taxon>Craniata</taxon>
        <taxon>Vertebrata</taxon>
        <taxon>Euteleostomi</taxon>
        <taxon>Actinopterygii</taxon>
        <taxon>Neopterygii</taxon>
        <taxon>Teleostei</taxon>
        <taxon>Neoteleostei</taxon>
        <taxon>Acanthomorphata</taxon>
        <taxon>Ovalentaria</taxon>
        <taxon>Atherinomorphae</taxon>
        <taxon>Cyprinodontiformes</taxon>
        <taxon>Goodeidae</taxon>
        <taxon>Ameca</taxon>
    </lineage>
</organism>
<accession>A0ABV0YWB4</accession>
<evidence type="ECO:0000313" key="2">
    <source>
        <dbReference type="EMBL" id="MEQ2297827.1"/>
    </source>
</evidence>
<keyword evidence="3" id="KW-1185">Reference proteome</keyword>
<reference evidence="2 3" key="1">
    <citation type="submission" date="2021-06" db="EMBL/GenBank/DDBJ databases">
        <authorList>
            <person name="Palmer J.M."/>
        </authorList>
    </citation>
    <scope>NUCLEOTIDE SEQUENCE [LARGE SCALE GENOMIC DNA]</scope>
    <source>
        <strain evidence="2 3">AS_MEX2019</strain>
        <tissue evidence="2">Muscle</tissue>
    </source>
</reference>
<dbReference type="EMBL" id="JAHRIP010044943">
    <property type="protein sequence ID" value="MEQ2297827.1"/>
    <property type="molecule type" value="Genomic_DNA"/>
</dbReference>